<accession>A0A1I8GCN4</accession>
<protein>
    <submittedName>
        <fullName evidence="2">SRCR domain-containing protein</fullName>
    </submittedName>
</protein>
<evidence type="ECO:0000313" key="1">
    <source>
        <dbReference type="Proteomes" id="UP000095280"/>
    </source>
</evidence>
<organism evidence="1 2">
    <name type="scientific">Macrostomum lignano</name>
    <dbReference type="NCBI Taxonomy" id="282301"/>
    <lineage>
        <taxon>Eukaryota</taxon>
        <taxon>Metazoa</taxon>
        <taxon>Spiralia</taxon>
        <taxon>Lophotrochozoa</taxon>
        <taxon>Platyhelminthes</taxon>
        <taxon>Rhabditophora</taxon>
        <taxon>Macrostomorpha</taxon>
        <taxon>Macrostomida</taxon>
        <taxon>Macrostomidae</taxon>
        <taxon>Macrostomum</taxon>
    </lineage>
</organism>
<keyword evidence="1" id="KW-1185">Reference proteome</keyword>
<sequence>MQPLLPGIPGQLEVAVSASSSNYRRGPETALLGAALNYEDHLKCTVVGGDSNFYDYGVTMTASGRACVPWTGSNSAFNRSCITLSAGKTTRCQVNSTGGTENCHNSMEDFLCSPLYSPSSDRYARKVYSAAYQKTFYFNDALISNPSQSSESANLNTDGIASDTPQHYWRLLVDLKSSHCIGFLYLDLSRSINNFSIKVGNEWNSSLKDLAFESWPECYKLNVAFSSSSYYSKKIRCSSQLCGRYVVLLQGVAAGKLGIRHLRLQAEE</sequence>
<evidence type="ECO:0000313" key="2">
    <source>
        <dbReference type="WBParaSite" id="maker-uti_cns_0001556-snap-gene-0.25-mRNA-1"/>
    </source>
</evidence>
<dbReference type="Proteomes" id="UP000095280">
    <property type="component" value="Unplaced"/>
</dbReference>
<reference evidence="2" key="1">
    <citation type="submission" date="2016-11" db="UniProtKB">
        <authorList>
            <consortium name="WormBaseParasite"/>
        </authorList>
    </citation>
    <scope>IDENTIFICATION</scope>
</reference>
<name>A0A1I8GCN4_9PLAT</name>
<dbReference type="AlphaFoldDB" id="A0A1I8GCN4"/>
<dbReference type="WBParaSite" id="maker-uti_cns_0001556-snap-gene-0.25-mRNA-1">
    <property type="protein sequence ID" value="maker-uti_cns_0001556-snap-gene-0.25-mRNA-1"/>
    <property type="gene ID" value="maker-uti_cns_0001556-snap-gene-0.25"/>
</dbReference>
<proteinExistence type="predicted"/>